<dbReference type="PANTHER" id="PTHR43475">
    <property type="entry name" value="METHYLTHIORIBOSE-1-PHOSPHATE ISOMERASE"/>
    <property type="match status" value="1"/>
</dbReference>
<keyword evidence="2" id="KW-0486">Methionine biosynthesis</keyword>
<proteinExistence type="inferred from homology"/>
<evidence type="ECO:0000256" key="1">
    <source>
        <dbReference type="ARBA" id="ARBA00023235"/>
    </source>
</evidence>
<dbReference type="Pfam" id="PF01008">
    <property type="entry name" value="IF-2B"/>
    <property type="match status" value="1"/>
</dbReference>
<dbReference type="NCBIfam" id="TIGR00524">
    <property type="entry name" value="eIF-2B_rel"/>
    <property type="match status" value="1"/>
</dbReference>
<dbReference type="PANTHER" id="PTHR43475:SF1">
    <property type="entry name" value="METHYLTHIORIBOSE-1-PHOSPHATE ISOMERASE"/>
    <property type="match status" value="1"/>
</dbReference>
<protein>
    <recommendedName>
        <fullName evidence="2">Methylthioribose-1-phosphate isomerase</fullName>
        <shortName evidence="2">M1Pi</shortName>
        <shortName evidence="2">MTR-1-P isomerase</shortName>
        <ecNumber evidence="2">5.3.1.23</ecNumber>
    </recommendedName>
    <alternativeName>
        <fullName evidence="2">S-methyl-5-thioribose-1-phosphate isomerase</fullName>
    </alternativeName>
</protein>
<dbReference type="SUPFAM" id="SSF100950">
    <property type="entry name" value="NagB/RpiA/CoA transferase-like"/>
    <property type="match status" value="1"/>
</dbReference>
<dbReference type="NCBIfam" id="TIGR00512">
    <property type="entry name" value="salvage_mtnA"/>
    <property type="match status" value="1"/>
</dbReference>
<evidence type="ECO:0000256" key="2">
    <source>
        <dbReference type="HAMAP-Rule" id="MF_01678"/>
    </source>
</evidence>
<feature type="binding site" evidence="2">
    <location>
        <begin position="44"/>
        <end position="46"/>
    </location>
    <ligand>
        <name>substrate</name>
    </ligand>
</feature>
<comment type="function">
    <text evidence="2">Catalyzes the interconversion of methylthioribose-1-phosphate (MTR-1-P) into methylthioribulose-1-phosphate (MTRu-1-P).</text>
</comment>
<dbReference type="RefSeq" id="WP_062412616.1">
    <property type="nucleotide sequence ID" value="NZ_JAJCIO010000014.1"/>
</dbReference>
<dbReference type="EMBL" id="JANGEW010000017">
    <property type="protein sequence ID" value="MCQ5343160.1"/>
    <property type="molecule type" value="Genomic_DNA"/>
</dbReference>
<evidence type="ECO:0000313" key="3">
    <source>
        <dbReference type="EMBL" id="MCQ5343160.1"/>
    </source>
</evidence>
<keyword evidence="1 2" id="KW-0413">Isomerase</keyword>
<comment type="catalytic activity">
    <reaction evidence="2">
        <text>5-(methylsulfanyl)-alpha-D-ribose 1-phosphate = 5-(methylsulfanyl)-D-ribulose 1-phosphate</text>
        <dbReference type="Rhea" id="RHEA:19989"/>
        <dbReference type="ChEBI" id="CHEBI:58533"/>
        <dbReference type="ChEBI" id="CHEBI:58548"/>
        <dbReference type="EC" id="5.3.1.23"/>
    </reaction>
</comment>
<comment type="pathway">
    <text evidence="2">Amino-acid biosynthesis; L-methionine biosynthesis via salvage pathway; L-methionine from S-methyl-5-thio-alpha-D-ribose 1-phosphate: step 1/6.</text>
</comment>
<dbReference type="GO" id="GO:0046523">
    <property type="term" value="F:S-methyl-5-thioribose-1-phosphate isomerase activity"/>
    <property type="evidence" value="ECO:0007669"/>
    <property type="project" value="UniProtKB-EC"/>
</dbReference>
<feature type="active site" description="Proton donor" evidence="2">
    <location>
        <position position="239"/>
    </location>
</feature>
<dbReference type="Gene3D" id="3.40.50.10470">
    <property type="entry name" value="Translation initiation factor eif-2b, domain 2"/>
    <property type="match status" value="1"/>
</dbReference>
<dbReference type="InterPro" id="IPR011559">
    <property type="entry name" value="Initiation_fac_2B_a/b/d"/>
</dbReference>
<comment type="caution">
    <text evidence="3">The sequence shown here is derived from an EMBL/GenBank/DDBJ whole genome shotgun (WGS) entry which is preliminary data.</text>
</comment>
<dbReference type="Proteomes" id="UP001206692">
    <property type="component" value="Unassembled WGS sequence"/>
</dbReference>
<dbReference type="InterPro" id="IPR042529">
    <property type="entry name" value="IF_2B-like_C"/>
</dbReference>
<dbReference type="InterPro" id="IPR000649">
    <property type="entry name" value="IF-2B-related"/>
</dbReference>
<organism evidence="3 4">
    <name type="scientific">Megasphaera massiliensis</name>
    <dbReference type="NCBI Taxonomy" id="1232428"/>
    <lineage>
        <taxon>Bacteria</taxon>
        <taxon>Bacillati</taxon>
        <taxon>Bacillota</taxon>
        <taxon>Negativicutes</taxon>
        <taxon>Veillonellales</taxon>
        <taxon>Veillonellaceae</taxon>
        <taxon>Megasphaera</taxon>
    </lineage>
</organism>
<keyword evidence="2" id="KW-0028">Amino-acid biosynthesis</keyword>
<evidence type="ECO:0000313" key="4">
    <source>
        <dbReference type="Proteomes" id="UP001206692"/>
    </source>
</evidence>
<name>A0ABT1SV58_9FIRM</name>
<dbReference type="Gene3D" id="1.20.120.420">
    <property type="entry name" value="translation initiation factor eif-2b, domain 1"/>
    <property type="match status" value="1"/>
</dbReference>
<gene>
    <name evidence="2 3" type="primary">mtnA</name>
    <name evidence="3" type="ORF">NE675_09035</name>
</gene>
<comment type="similarity">
    <text evidence="2">Belongs to the EIF-2B alpha/beta/delta subunits family. MtnA subfamily.</text>
</comment>
<dbReference type="InterPro" id="IPR005251">
    <property type="entry name" value="IF-M1Pi"/>
</dbReference>
<feature type="binding site" evidence="2">
    <location>
        <position position="198"/>
    </location>
    <ligand>
        <name>substrate</name>
    </ligand>
</feature>
<feature type="binding site" evidence="2">
    <location>
        <position position="88"/>
    </location>
    <ligand>
        <name>substrate</name>
    </ligand>
</feature>
<reference evidence="3 4" key="1">
    <citation type="submission" date="2022-06" db="EMBL/GenBank/DDBJ databases">
        <title>Isolation of gut microbiota from human fecal samples.</title>
        <authorList>
            <person name="Pamer E.G."/>
            <person name="Barat B."/>
            <person name="Waligurski E."/>
            <person name="Medina S."/>
            <person name="Paddock L."/>
            <person name="Mostad J."/>
        </authorList>
    </citation>
    <scope>NUCLEOTIDE SEQUENCE [LARGE SCALE GENOMIC DNA]</scope>
    <source>
        <strain evidence="3 4">DFI.1.1</strain>
    </source>
</reference>
<dbReference type="NCBIfam" id="NF004326">
    <property type="entry name" value="PRK05720.1"/>
    <property type="match status" value="1"/>
</dbReference>
<feature type="binding site" evidence="2">
    <location>
        <begin position="249"/>
        <end position="250"/>
    </location>
    <ligand>
        <name>substrate</name>
    </ligand>
</feature>
<feature type="site" description="Transition state stabilizer" evidence="2">
    <location>
        <position position="159"/>
    </location>
</feature>
<keyword evidence="4" id="KW-1185">Reference proteome</keyword>
<accession>A0ABT1SV58</accession>
<dbReference type="InterPro" id="IPR037171">
    <property type="entry name" value="NagB/RpiA_transferase-like"/>
</dbReference>
<dbReference type="HAMAP" id="MF_01678">
    <property type="entry name" value="Salvage_MtnA"/>
    <property type="match status" value="1"/>
</dbReference>
<dbReference type="InterPro" id="IPR027363">
    <property type="entry name" value="M1Pi_N"/>
</dbReference>
<dbReference type="EC" id="5.3.1.23" evidence="2"/>
<sequence>METLRWEKGTLYLLDQTVLPFTENYLACTTWQDVHKAISVLAVRGAPAIGVAAAYGVVLGARSILDGAGGKPFLTAVQEICTNLDGARPTAVNLHWALEQMMDCAKEYGNESPSAIVDALEEKAKAIHADDVAINTAMARCGADEVGKGDRPLTLLTHCNAGALATAGVGTALGVITELHRRKKVTMVYADETRPLLQGARLTAFELMTGGVPVTLITDNMAAWTMKEKGVDAIIVGADRIAANGDTANKIGTYGLSLMARALGIPLYIAAPLSTFDRSLADGSQIPIEERNHDEVRSFRGAATALSDTPVYNPAFDVTPHENIRAIITEKGIISHPDTVAVTAFFDKHLL</sequence>